<dbReference type="InterPro" id="IPR000891">
    <property type="entry name" value="PYR_CT"/>
</dbReference>
<dbReference type="PANTHER" id="PTHR42738:SF7">
    <property type="entry name" value="HYDROXYMETHYLGLUTARYL-COA LYASE"/>
    <property type="match status" value="1"/>
</dbReference>
<dbReference type="GO" id="GO:0046951">
    <property type="term" value="P:ketone body biosynthetic process"/>
    <property type="evidence" value="ECO:0007669"/>
    <property type="project" value="TreeGrafter"/>
</dbReference>
<dbReference type="Pfam" id="PF00682">
    <property type="entry name" value="HMGL-like"/>
    <property type="match status" value="1"/>
</dbReference>
<reference evidence="5 6" key="1">
    <citation type="submission" date="2020-03" db="EMBL/GenBank/DDBJ databases">
        <title>Metabolic flexibility allows generalist bacteria to become dominant in a frequently disturbed ecosystem.</title>
        <authorList>
            <person name="Chen Y.-J."/>
            <person name="Leung P.M."/>
            <person name="Bay S.K."/>
            <person name="Hugenholtz P."/>
            <person name="Kessler A.J."/>
            <person name="Shelley G."/>
            <person name="Waite D.W."/>
            <person name="Cook P.L."/>
            <person name="Greening C."/>
        </authorList>
    </citation>
    <scope>NUCLEOTIDE SEQUENCE [LARGE SCALE GENOMIC DNA]</scope>
    <source>
        <strain evidence="5">SS_bin_28</strain>
    </source>
</reference>
<keyword evidence="3 5" id="KW-0456">Lyase</keyword>
<comment type="similarity">
    <text evidence="1">Belongs to the HMG-CoA lyase family.</text>
</comment>
<dbReference type="NCBIfam" id="NF004283">
    <property type="entry name" value="PRK05692.1"/>
    <property type="match status" value="1"/>
</dbReference>
<dbReference type="InterPro" id="IPR013785">
    <property type="entry name" value="Aldolase_TIM"/>
</dbReference>
<evidence type="ECO:0000256" key="2">
    <source>
        <dbReference type="ARBA" id="ARBA00022723"/>
    </source>
</evidence>
<gene>
    <name evidence="5" type="ORF">HKN21_09235</name>
</gene>
<comment type="caution">
    <text evidence="5">The sequence shown here is derived from an EMBL/GenBank/DDBJ whole genome shotgun (WGS) entry which is preliminary data.</text>
</comment>
<dbReference type="PANTHER" id="PTHR42738">
    <property type="entry name" value="HYDROXYMETHYLGLUTARYL-COA LYASE"/>
    <property type="match status" value="1"/>
</dbReference>
<name>A0A7Y2EBJ6_UNCEI</name>
<evidence type="ECO:0000256" key="1">
    <source>
        <dbReference type="ARBA" id="ARBA00009405"/>
    </source>
</evidence>
<dbReference type="GO" id="GO:0006552">
    <property type="term" value="P:L-leucine catabolic process"/>
    <property type="evidence" value="ECO:0007669"/>
    <property type="project" value="TreeGrafter"/>
</dbReference>
<feature type="domain" description="Pyruvate carboxyltransferase" evidence="4">
    <location>
        <begin position="7"/>
        <end position="274"/>
    </location>
</feature>
<dbReference type="SUPFAM" id="SSF51569">
    <property type="entry name" value="Aldolase"/>
    <property type="match status" value="1"/>
</dbReference>
<dbReference type="FunFam" id="3.20.20.70:FF:000071">
    <property type="entry name" value="Hydroxymethylglutaryl-CoA lyase"/>
    <property type="match status" value="1"/>
</dbReference>
<evidence type="ECO:0000259" key="4">
    <source>
        <dbReference type="PROSITE" id="PS50991"/>
    </source>
</evidence>
<dbReference type="PROSITE" id="PS50991">
    <property type="entry name" value="PYR_CT"/>
    <property type="match status" value="1"/>
</dbReference>
<evidence type="ECO:0000313" key="5">
    <source>
        <dbReference type="EMBL" id="NNF06930.1"/>
    </source>
</evidence>
<organism evidence="5 6">
    <name type="scientific">Eiseniibacteriota bacterium</name>
    <dbReference type="NCBI Taxonomy" id="2212470"/>
    <lineage>
        <taxon>Bacteria</taxon>
        <taxon>Candidatus Eiseniibacteriota</taxon>
    </lineage>
</organism>
<keyword evidence="2" id="KW-0479">Metal-binding</keyword>
<dbReference type="Proteomes" id="UP000547674">
    <property type="component" value="Unassembled WGS sequence"/>
</dbReference>
<sequence length="305" mass="32594">MSYPQEVTIVEVGPRDGLQSQPKVLPAEDIIEFVNRLSDAGLTNIEVGAFVNPKRVPQMAASEAVFRGIKKAKQTRYPVLVPNLKGLERALSVGAKEIALFTAASETFNQKNTNASIAESISRFKEVTELAHQEKLWIRGYISTCFGCPFEGAVQPEKVLEVSNRLLDLGVDELSIGDTIGVATPKHIEDVFHLLLESIPPSKLALHAHDTRGTALANCLRALQLGIHIFDTSAGGVGGCPFAPGATGNLATEDLVYMLDGLGIEHGVSLNALVYASAFLESRLGALPGRAYGALKKNEADGGHL</sequence>
<protein>
    <submittedName>
        <fullName evidence="5">Hydroxymethylglutaryl-CoA lyase</fullName>
    </submittedName>
</protein>
<evidence type="ECO:0000313" key="6">
    <source>
        <dbReference type="Proteomes" id="UP000547674"/>
    </source>
</evidence>
<proteinExistence type="inferred from homology"/>
<dbReference type="AlphaFoldDB" id="A0A7Y2EBJ6"/>
<dbReference type="Gene3D" id="3.20.20.70">
    <property type="entry name" value="Aldolase class I"/>
    <property type="match status" value="1"/>
</dbReference>
<dbReference type="CDD" id="cd07938">
    <property type="entry name" value="DRE_TIM_HMGL"/>
    <property type="match status" value="1"/>
</dbReference>
<dbReference type="EMBL" id="JABDJR010000365">
    <property type="protein sequence ID" value="NNF06930.1"/>
    <property type="molecule type" value="Genomic_DNA"/>
</dbReference>
<evidence type="ECO:0000256" key="3">
    <source>
        <dbReference type="ARBA" id="ARBA00023239"/>
    </source>
</evidence>
<dbReference type="GO" id="GO:0004419">
    <property type="term" value="F:hydroxymethylglutaryl-CoA lyase activity"/>
    <property type="evidence" value="ECO:0007669"/>
    <property type="project" value="TreeGrafter"/>
</dbReference>
<dbReference type="GO" id="GO:0046872">
    <property type="term" value="F:metal ion binding"/>
    <property type="evidence" value="ECO:0007669"/>
    <property type="project" value="UniProtKB-KW"/>
</dbReference>
<dbReference type="InterPro" id="IPR043594">
    <property type="entry name" value="HMGL"/>
</dbReference>
<accession>A0A7Y2EBJ6</accession>